<feature type="signal peptide" evidence="1">
    <location>
        <begin position="1"/>
        <end position="20"/>
    </location>
</feature>
<gene>
    <name evidence="2" type="ORF">SporoS204_11820</name>
</gene>
<dbReference type="Proteomes" id="UP000192486">
    <property type="component" value="Chromosome"/>
</dbReference>
<evidence type="ECO:0000313" key="3">
    <source>
        <dbReference type="Proteomes" id="UP000192486"/>
    </source>
</evidence>
<keyword evidence="3" id="KW-1185">Reference proteome</keyword>
<reference evidence="2 3" key="1">
    <citation type="submission" date="2016-04" db="EMBL/GenBank/DDBJ databases">
        <title>Comparative Genomics and Epigenetics of Sporosarcina ureae.</title>
        <authorList>
            <person name="Oliver A.S."/>
            <person name="Cooper K.K."/>
        </authorList>
    </citation>
    <scope>NUCLEOTIDE SEQUENCE [LARGE SCALE GENOMIC DNA]</scope>
    <source>
        <strain evidence="2 3">S204</strain>
    </source>
</reference>
<name>A0ABM6JWX7_SPOUR</name>
<evidence type="ECO:0000256" key="1">
    <source>
        <dbReference type="SAM" id="SignalP"/>
    </source>
</evidence>
<feature type="chain" id="PRO_5045945339" evidence="1">
    <location>
        <begin position="21"/>
        <end position="105"/>
    </location>
</feature>
<accession>A0ABM6JWX7</accession>
<dbReference type="RefSeq" id="WP_029053530.1">
    <property type="nucleotide sequence ID" value="NZ_CP015108.1"/>
</dbReference>
<organism evidence="2 3">
    <name type="scientific">Sporosarcina ureae</name>
    <dbReference type="NCBI Taxonomy" id="1571"/>
    <lineage>
        <taxon>Bacteria</taxon>
        <taxon>Bacillati</taxon>
        <taxon>Bacillota</taxon>
        <taxon>Bacilli</taxon>
        <taxon>Bacillales</taxon>
        <taxon>Caryophanaceae</taxon>
        <taxon>Sporosarcina</taxon>
    </lineage>
</organism>
<proteinExistence type="predicted"/>
<sequence>MKKKYVAIVAVMSCSLFYFGDDYISSASPNEDEKIDNLFESELYDNAEMKFGITFMGVGKSEKIFSVHIDEDNLHNKEKARRYFEKELANNGVTNYEVEILDIVK</sequence>
<keyword evidence="1" id="KW-0732">Signal</keyword>
<protein>
    <submittedName>
        <fullName evidence="2">Uncharacterized protein</fullName>
    </submittedName>
</protein>
<dbReference type="Pfam" id="PF26328">
    <property type="entry name" value="YolC_YozM"/>
    <property type="match status" value="1"/>
</dbReference>
<dbReference type="EMBL" id="CP015108">
    <property type="protein sequence ID" value="ARF14776.1"/>
    <property type="molecule type" value="Genomic_DNA"/>
</dbReference>
<evidence type="ECO:0000313" key="2">
    <source>
        <dbReference type="EMBL" id="ARF14776.1"/>
    </source>
</evidence>
<dbReference type="InterPro" id="IPR058995">
    <property type="entry name" value="YolC/YozM-like"/>
</dbReference>